<feature type="region of interest" description="Disordered" evidence="11">
    <location>
        <begin position="123"/>
        <end position="269"/>
    </location>
</feature>
<keyword evidence="8" id="KW-0804">Transcription</keyword>
<dbReference type="Pfam" id="PF13912">
    <property type="entry name" value="zf-C2H2_6"/>
    <property type="match status" value="1"/>
</dbReference>
<dbReference type="FunFam" id="3.30.160.60:FF:002034">
    <property type="entry name" value="transcription factor Ken"/>
    <property type="match status" value="1"/>
</dbReference>
<keyword evidence="7" id="KW-0238">DNA-binding</keyword>
<feature type="compositionally biased region" description="Polar residues" evidence="11">
    <location>
        <begin position="230"/>
        <end position="245"/>
    </location>
</feature>
<dbReference type="GO" id="GO:0008270">
    <property type="term" value="F:zinc ion binding"/>
    <property type="evidence" value="ECO:0007669"/>
    <property type="project" value="UniProtKB-KW"/>
</dbReference>
<dbReference type="GO" id="GO:0006357">
    <property type="term" value="P:regulation of transcription by RNA polymerase II"/>
    <property type="evidence" value="ECO:0007669"/>
    <property type="project" value="TreeGrafter"/>
</dbReference>
<evidence type="ECO:0000259" key="13">
    <source>
        <dbReference type="PROSITE" id="PS50157"/>
    </source>
</evidence>
<dbReference type="PROSITE" id="PS00028">
    <property type="entry name" value="ZINC_FINGER_C2H2_1"/>
    <property type="match status" value="3"/>
</dbReference>
<dbReference type="AlphaFoldDB" id="A0A146LLZ5"/>
<feature type="domain" description="BTB" evidence="12">
    <location>
        <begin position="35"/>
        <end position="100"/>
    </location>
</feature>
<dbReference type="EMBL" id="GDHC01009575">
    <property type="protein sequence ID" value="JAQ09054.1"/>
    <property type="molecule type" value="Transcribed_RNA"/>
</dbReference>
<dbReference type="PANTHER" id="PTHR45993:SF7">
    <property type="entry name" value="TRANSCRIPTION FACTOR KEN"/>
    <property type="match status" value="1"/>
</dbReference>
<comment type="subcellular location">
    <subcellularLocation>
        <location evidence="1">Nucleus</location>
    </subcellularLocation>
</comment>
<dbReference type="Pfam" id="PF00651">
    <property type="entry name" value="BTB"/>
    <property type="match status" value="1"/>
</dbReference>
<evidence type="ECO:0000256" key="8">
    <source>
        <dbReference type="ARBA" id="ARBA00023163"/>
    </source>
</evidence>
<feature type="compositionally biased region" description="Polar residues" evidence="11">
    <location>
        <begin position="199"/>
        <end position="213"/>
    </location>
</feature>
<dbReference type="InterPro" id="IPR036236">
    <property type="entry name" value="Znf_C2H2_sf"/>
</dbReference>
<evidence type="ECO:0000256" key="3">
    <source>
        <dbReference type="ARBA" id="ARBA00022737"/>
    </source>
</evidence>
<sequence length="536" mass="59386">MFGGDCCGLLTLHYGKHHMSVGDEVRRWFETEAHADVTLACQGGILRAHRLILASASPLIRRLLNDTVEALVTIQLPDVSPLHMRAILDFLYTGQTSVPPTEATGVIELFELLEIKSELWEDARESSEERRPERSQSGAESDSSGTTSTAPLRESASRESGGSVPPAHDLTATVQPASGSGSGSEGGRTPHRRRRSSSTPAPVNLTINSQDVPPSSVKEEPSREPCDSQPAENLSSRPNDYSSYSPRAVKTDGNDEEQMSVSDRIPPRITGYSSYLHHKRKSRYMEDYRSNNLEFDDPHKLPEEALGQAAPENYVVTPHRKRRPGFHNAPAQNPPFVPYTPSYIEEMALRTRHPPYLLDAIKPEALRHGGGESHAAPPPAPSSPPPRHHYPDTPWSTWPLLPPQPLSMKEEPPPIVPHGKPNEAEETTKAPSREYRCEYCGKQFGMSWNLKTHLRVHTGEKPFACRLCVAMFKQKAHLLKHLCSVHRNVICAGGGEGDTAHFNCCFCSLTFESLQELIRHLSGPHNNLLLSKNLPE</sequence>
<evidence type="ECO:0000256" key="7">
    <source>
        <dbReference type="ARBA" id="ARBA00023125"/>
    </source>
</evidence>
<feature type="compositionally biased region" description="Pro residues" evidence="11">
    <location>
        <begin position="376"/>
        <end position="385"/>
    </location>
</feature>
<evidence type="ECO:0000313" key="14">
    <source>
        <dbReference type="EMBL" id="JAQ09054.1"/>
    </source>
</evidence>
<evidence type="ECO:0000256" key="4">
    <source>
        <dbReference type="ARBA" id="ARBA00022771"/>
    </source>
</evidence>
<feature type="compositionally biased region" description="Basic and acidic residues" evidence="11">
    <location>
        <begin position="123"/>
        <end position="134"/>
    </location>
</feature>
<organism evidence="14">
    <name type="scientific">Lygus hesperus</name>
    <name type="common">Western plant bug</name>
    <dbReference type="NCBI Taxonomy" id="30085"/>
    <lineage>
        <taxon>Eukaryota</taxon>
        <taxon>Metazoa</taxon>
        <taxon>Ecdysozoa</taxon>
        <taxon>Arthropoda</taxon>
        <taxon>Hexapoda</taxon>
        <taxon>Insecta</taxon>
        <taxon>Pterygota</taxon>
        <taxon>Neoptera</taxon>
        <taxon>Paraneoptera</taxon>
        <taxon>Hemiptera</taxon>
        <taxon>Heteroptera</taxon>
        <taxon>Panheteroptera</taxon>
        <taxon>Cimicomorpha</taxon>
        <taxon>Miridae</taxon>
        <taxon>Mirini</taxon>
        <taxon>Lygus</taxon>
    </lineage>
</organism>
<evidence type="ECO:0000256" key="6">
    <source>
        <dbReference type="ARBA" id="ARBA00023015"/>
    </source>
</evidence>
<evidence type="ECO:0000256" key="11">
    <source>
        <dbReference type="SAM" id="MobiDB-lite"/>
    </source>
</evidence>
<evidence type="ECO:0000256" key="9">
    <source>
        <dbReference type="ARBA" id="ARBA00023242"/>
    </source>
</evidence>
<keyword evidence="3" id="KW-0677">Repeat</keyword>
<dbReference type="InterPro" id="IPR051497">
    <property type="entry name" value="Dev/Hematopoietic_TF"/>
</dbReference>
<dbReference type="Gene3D" id="3.30.160.60">
    <property type="entry name" value="Classic Zinc Finger"/>
    <property type="match status" value="2"/>
</dbReference>
<feature type="compositionally biased region" description="Basic and acidic residues" evidence="11">
    <location>
        <begin position="217"/>
        <end position="226"/>
    </location>
</feature>
<dbReference type="PANTHER" id="PTHR45993">
    <property type="entry name" value="B-CELL LYMPHOMA/LEUKEMIA 11"/>
    <property type="match status" value="1"/>
</dbReference>
<dbReference type="GO" id="GO:0005634">
    <property type="term" value="C:nucleus"/>
    <property type="evidence" value="ECO:0007669"/>
    <property type="project" value="UniProtKB-SubCell"/>
</dbReference>
<feature type="domain" description="C2H2-type" evidence="13">
    <location>
        <begin position="463"/>
        <end position="486"/>
    </location>
</feature>
<dbReference type="SMART" id="SM00225">
    <property type="entry name" value="BTB"/>
    <property type="match status" value="1"/>
</dbReference>
<keyword evidence="5" id="KW-0862">Zinc</keyword>
<dbReference type="Pfam" id="PF00096">
    <property type="entry name" value="zf-C2H2"/>
    <property type="match status" value="1"/>
</dbReference>
<dbReference type="SMART" id="SM00355">
    <property type="entry name" value="ZnF_C2H2"/>
    <property type="match status" value="3"/>
</dbReference>
<dbReference type="InterPro" id="IPR013087">
    <property type="entry name" value="Znf_C2H2_type"/>
</dbReference>
<feature type="compositionally biased region" description="Polar residues" evidence="11">
    <location>
        <begin position="138"/>
        <end position="150"/>
    </location>
</feature>
<accession>A0A146LLZ5</accession>
<dbReference type="CDD" id="cd18315">
    <property type="entry name" value="BTB_POZ_BAB-like"/>
    <property type="match status" value="1"/>
</dbReference>
<keyword evidence="9" id="KW-0539">Nucleus</keyword>
<evidence type="ECO:0000259" key="12">
    <source>
        <dbReference type="PROSITE" id="PS50097"/>
    </source>
</evidence>
<gene>
    <name evidence="14" type="primary">ken</name>
    <name evidence="14" type="ORF">g.58520</name>
</gene>
<keyword evidence="4 10" id="KW-0863">Zinc-finger</keyword>
<dbReference type="InterPro" id="IPR011333">
    <property type="entry name" value="SKP1/BTB/POZ_sf"/>
</dbReference>
<dbReference type="GO" id="GO:0000978">
    <property type="term" value="F:RNA polymerase II cis-regulatory region sequence-specific DNA binding"/>
    <property type="evidence" value="ECO:0007669"/>
    <property type="project" value="TreeGrafter"/>
</dbReference>
<dbReference type="SUPFAM" id="SSF57667">
    <property type="entry name" value="beta-beta-alpha zinc fingers"/>
    <property type="match status" value="1"/>
</dbReference>
<dbReference type="GO" id="GO:0003700">
    <property type="term" value="F:DNA-binding transcription factor activity"/>
    <property type="evidence" value="ECO:0007669"/>
    <property type="project" value="TreeGrafter"/>
</dbReference>
<dbReference type="InterPro" id="IPR000210">
    <property type="entry name" value="BTB/POZ_dom"/>
</dbReference>
<evidence type="ECO:0000256" key="10">
    <source>
        <dbReference type="PROSITE-ProRule" id="PRU00042"/>
    </source>
</evidence>
<proteinExistence type="predicted"/>
<dbReference type="PROSITE" id="PS50157">
    <property type="entry name" value="ZINC_FINGER_C2H2_2"/>
    <property type="match status" value="2"/>
</dbReference>
<protein>
    <submittedName>
        <fullName evidence="14">Transcription factor Ken</fullName>
    </submittedName>
</protein>
<evidence type="ECO:0000256" key="2">
    <source>
        <dbReference type="ARBA" id="ARBA00022723"/>
    </source>
</evidence>
<dbReference type="SUPFAM" id="SSF54695">
    <property type="entry name" value="POZ domain"/>
    <property type="match status" value="1"/>
</dbReference>
<dbReference type="Gene3D" id="3.30.710.10">
    <property type="entry name" value="Potassium Channel Kv1.1, Chain A"/>
    <property type="match status" value="1"/>
</dbReference>
<dbReference type="FunFam" id="3.30.160.60:FF:002059">
    <property type="entry name" value="transcription factor Ken"/>
    <property type="match status" value="1"/>
</dbReference>
<reference evidence="14" key="1">
    <citation type="journal article" date="2016" name="Gigascience">
        <title>De novo construction of an expanded transcriptome assembly for the western tarnished plant bug, Lygus hesperus.</title>
        <authorList>
            <person name="Tassone E.E."/>
            <person name="Geib S.M."/>
            <person name="Hall B."/>
            <person name="Fabrick J.A."/>
            <person name="Brent C.S."/>
            <person name="Hull J.J."/>
        </authorList>
    </citation>
    <scope>NUCLEOTIDE SEQUENCE</scope>
</reference>
<feature type="domain" description="C2H2-type" evidence="13">
    <location>
        <begin position="435"/>
        <end position="462"/>
    </location>
</feature>
<keyword evidence="6" id="KW-0805">Transcription regulation</keyword>
<feature type="compositionally biased region" description="Basic and acidic residues" evidence="11">
    <location>
        <begin position="420"/>
        <end position="429"/>
    </location>
</feature>
<feature type="region of interest" description="Disordered" evidence="11">
    <location>
        <begin position="367"/>
        <end position="429"/>
    </location>
</feature>
<evidence type="ECO:0000256" key="1">
    <source>
        <dbReference type="ARBA" id="ARBA00004123"/>
    </source>
</evidence>
<evidence type="ECO:0000256" key="5">
    <source>
        <dbReference type="ARBA" id="ARBA00022833"/>
    </source>
</evidence>
<dbReference type="PROSITE" id="PS50097">
    <property type="entry name" value="BTB"/>
    <property type="match status" value="1"/>
</dbReference>
<name>A0A146LLZ5_LYGHE</name>
<keyword evidence="2" id="KW-0479">Metal-binding</keyword>